<reference evidence="1 2" key="1">
    <citation type="journal article" date="2024" name="Ann. Entomol. Soc. Am.">
        <title>Genomic analyses of the southern and eastern yellowjacket wasps (Hymenoptera: Vespidae) reveal evolutionary signatures of social life.</title>
        <authorList>
            <person name="Catto M.A."/>
            <person name="Caine P.B."/>
            <person name="Orr S.E."/>
            <person name="Hunt B.G."/>
            <person name="Goodisman M.A.D."/>
        </authorList>
    </citation>
    <scope>NUCLEOTIDE SEQUENCE [LARGE SCALE GENOMIC DNA]</scope>
    <source>
        <strain evidence="1">233</strain>
        <tissue evidence="1">Head and thorax</tissue>
    </source>
</reference>
<keyword evidence="2" id="KW-1185">Reference proteome</keyword>
<comment type="caution">
    <text evidence="1">The sequence shown here is derived from an EMBL/GenBank/DDBJ whole genome shotgun (WGS) entry which is preliminary data.</text>
</comment>
<proteinExistence type="predicted"/>
<gene>
    <name evidence="1" type="ORF">V1478_016425</name>
</gene>
<dbReference type="AlphaFoldDB" id="A0ABD1ZZQ8"/>
<sequence>MNIWTLDTIEVSSTTRVYGLSVIPFSTDYWIYIRGRRCIILDVDRSAIRRIVRVRLLITEKLLKNLRFNHRCSPLGIQEHK</sequence>
<dbReference type="EMBL" id="JAUDFV010000157">
    <property type="protein sequence ID" value="KAL2713868.1"/>
    <property type="molecule type" value="Genomic_DNA"/>
</dbReference>
<evidence type="ECO:0000313" key="2">
    <source>
        <dbReference type="Proteomes" id="UP001607302"/>
    </source>
</evidence>
<organism evidence="1 2">
    <name type="scientific">Vespula squamosa</name>
    <name type="common">Southern yellow jacket</name>
    <name type="synonym">Wasp</name>
    <dbReference type="NCBI Taxonomy" id="30214"/>
    <lineage>
        <taxon>Eukaryota</taxon>
        <taxon>Metazoa</taxon>
        <taxon>Ecdysozoa</taxon>
        <taxon>Arthropoda</taxon>
        <taxon>Hexapoda</taxon>
        <taxon>Insecta</taxon>
        <taxon>Pterygota</taxon>
        <taxon>Neoptera</taxon>
        <taxon>Endopterygota</taxon>
        <taxon>Hymenoptera</taxon>
        <taxon>Apocrita</taxon>
        <taxon>Aculeata</taxon>
        <taxon>Vespoidea</taxon>
        <taxon>Vespidae</taxon>
        <taxon>Vespinae</taxon>
        <taxon>Vespula</taxon>
    </lineage>
</organism>
<evidence type="ECO:0000313" key="1">
    <source>
        <dbReference type="EMBL" id="KAL2713868.1"/>
    </source>
</evidence>
<accession>A0ABD1ZZQ8</accession>
<name>A0ABD1ZZQ8_VESSQ</name>
<protein>
    <submittedName>
        <fullName evidence="1">Uncharacterized protein</fullName>
    </submittedName>
</protein>
<dbReference type="Proteomes" id="UP001607302">
    <property type="component" value="Unassembled WGS sequence"/>
</dbReference>